<dbReference type="InterPro" id="IPR050164">
    <property type="entry name" value="Peptidase_C19"/>
</dbReference>
<protein>
    <recommendedName>
        <fullName evidence="1">Ubiquitin carboxyl-terminal hydrolase</fullName>
        <ecNumber evidence="1">3.4.19.12</ecNumber>
    </recommendedName>
</protein>
<keyword evidence="1" id="KW-0645">Protease</keyword>
<name>A0A1A8IGK5_NOTKU</name>
<dbReference type="InterPro" id="IPR038765">
    <property type="entry name" value="Papain-like_cys_pep_sf"/>
</dbReference>
<feature type="compositionally biased region" description="Polar residues" evidence="2">
    <location>
        <begin position="299"/>
        <end position="308"/>
    </location>
</feature>
<evidence type="ECO:0000313" key="4">
    <source>
        <dbReference type="EMBL" id="SBQ96084.1"/>
    </source>
</evidence>
<feature type="compositionally biased region" description="Basic and acidic residues" evidence="2">
    <location>
        <begin position="458"/>
        <end position="479"/>
    </location>
</feature>
<dbReference type="PROSITE" id="PS50235">
    <property type="entry name" value="USP_3"/>
    <property type="match status" value="1"/>
</dbReference>
<feature type="compositionally biased region" description="Basic and acidic residues" evidence="2">
    <location>
        <begin position="393"/>
        <end position="411"/>
    </location>
</feature>
<dbReference type="CDD" id="cd02257">
    <property type="entry name" value="Peptidase_C19"/>
    <property type="match status" value="1"/>
</dbReference>
<feature type="compositionally biased region" description="Basic and acidic residues" evidence="2">
    <location>
        <begin position="491"/>
        <end position="520"/>
    </location>
</feature>
<dbReference type="GO" id="GO:0005634">
    <property type="term" value="C:nucleus"/>
    <property type="evidence" value="ECO:0007669"/>
    <property type="project" value="TreeGrafter"/>
</dbReference>
<dbReference type="PROSITE" id="PS00973">
    <property type="entry name" value="USP_2"/>
    <property type="match status" value="1"/>
</dbReference>
<feature type="compositionally biased region" description="Polar residues" evidence="2">
    <location>
        <begin position="412"/>
        <end position="426"/>
    </location>
</feature>
<dbReference type="GO" id="GO:0005829">
    <property type="term" value="C:cytosol"/>
    <property type="evidence" value="ECO:0007669"/>
    <property type="project" value="TreeGrafter"/>
</dbReference>
<sequence>MSQMRNSVPDSSTQRLYGLINQGSTCYLNSVLQVLFMTKDFREAVKRCPKDKEYIDPQLRNLFKNLSTRTARTVEVTEKLEIERVNEQHDAAEYLEKILTQTSDEASQIFKGELVHRTVCECGAVTDEKKPFWNLPLPLRSSSNRNYSVVDGIEDFFKVSHLVGDDQLFCEKCESKSDSTAECVIERHPEVLMLLLKRFEFNYHQMSYVKNRCVVEVPLTVEIPQNHKYKLYAFVEHFGGLRSGHYTATIRSKENKDSWYNFNDSSVTKLNNQPFKERRLEKSESAYLLFYRSKKDTDLQNNTDLSNNPRPPLDSHTNSCQRGSKRKKFDEEGDKNKTKKTTTGPRDKPTEGLPHISVESSRESKLRIEQTSSHVCAEEVKGLSGHSRGVNVGKRDREHNQHKQRNVENENQRGNVPDSSSVLKTQKSTKESGRSSETGHAGREEERIGQQMQKIQAGRRESRDHRQGENSLQYEREAFSDEQNGSKPQRKYREDEKIQAQRGKEGRISVNRDERRERTPETNPHLYESKITEHGKTSSNIPTENMKPKPAAHHKNKISSVELNSDDVEGILPMNDSPTQAGSETEEGSKQKAVIKGNEKTRRFWRTVRRRFNCKKTKKIQAEKQNENVEEAVDMIPKRSNAKKEKGTTCCCFC</sequence>
<dbReference type="PROSITE" id="PS00972">
    <property type="entry name" value="USP_1"/>
    <property type="match status" value="1"/>
</dbReference>
<keyword evidence="1" id="KW-0833">Ubl conjugation pathway</keyword>
<comment type="catalytic activity">
    <reaction evidence="1">
        <text>Thiol-dependent hydrolysis of ester, thioester, amide, peptide and isopeptide bonds formed by the C-terminal Gly of ubiquitin (a 76-residue protein attached to proteins as an intracellular targeting signal).</text>
        <dbReference type="EC" id="3.4.19.12"/>
    </reaction>
</comment>
<dbReference type="PANTHER" id="PTHR24006">
    <property type="entry name" value="UBIQUITIN CARBOXYL-TERMINAL HYDROLASE"/>
    <property type="match status" value="1"/>
</dbReference>
<dbReference type="InterPro" id="IPR001394">
    <property type="entry name" value="Peptidase_C19_UCH"/>
</dbReference>
<proteinExistence type="inferred from homology"/>
<evidence type="ECO:0000256" key="1">
    <source>
        <dbReference type="RuleBase" id="RU366025"/>
    </source>
</evidence>
<feature type="region of interest" description="Disordered" evidence="2">
    <location>
        <begin position="298"/>
        <end position="600"/>
    </location>
</feature>
<dbReference type="GO" id="GO:0004843">
    <property type="term" value="F:cysteine-type deubiquitinase activity"/>
    <property type="evidence" value="ECO:0007669"/>
    <property type="project" value="UniProtKB-UniRule"/>
</dbReference>
<gene>
    <name evidence="4" type="primary">CR788286.1</name>
</gene>
<dbReference type="AlphaFoldDB" id="A0A1A8IGK5"/>
<keyword evidence="1" id="KW-0788">Thiol protease</keyword>
<reference evidence="4" key="2">
    <citation type="submission" date="2016-06" db="EMBL/GenBank/DDBJ databases">
        <title>The genome of a short-lived fish provides insights into sex chromosome evolution and the genetic control of aging.</title>
        <authorList>
            <person name="Reichwald K."/>
            <person name="Felder M."/>
            <person name="Petzold A."/>
            <person name="Koch P."/>
            <person name="Groth M."/>
            <person name="Platzer M."/>
        </authorList>
    </citation>
    <scope>NUCLEOTIDE SEQUENCE</scope>
    <source>
        <tissue evidence="4">Brain</tissue>
    </source>
</reference>
<dbReference type="InterPro" id="IPR018200">
    <property type="entry name" value="USP_CS"/>
</dbReference>
<dbReference type="SUPFAM" id="SSF54001">
    <property type="entry name" value="Cysteine proteinases"/>
    <property type="match status" value="1"/>
</dbReference>
<feature type="compositionally biased region" description="Basic and acidic residues" evidence="2">
    <location>
        <begin position="527"/>
        <end position="536"/>
    </location>
</feature>
<dbReference type="GO" id="GO:0016579">
    <property type="term" value="P:protein deubiquitination"/>
    <property type="evidence" value="ECO:0007669"/>
    <property type="project" value="InterPro"/>
</dbReference>
<comment type="similarity">
    <text evidence="1">Belongs to the peptidase C19 family.</text>
</comment>
<keyword evidence="1 4" id="KW-0378">Hydrolase</keyword>
<evidence type="ECO:0000256" key="2">
    <source>
        <dbReference type="SAM" id="MobiDB-lite"/>
    </source>
</evidence>
<dbReference type="InterPro" id="IPR028889">
    <property type="entry name" value="USP"/>
</dbReference>
<accession>A0A1A8IGK5</accession>
<dbReference type="Gene3D" id="3.90.70.10">
    <property type="entry name" value="Cysteine proteinases"/>
    <property type="match status" value="1"/>
</dbReference>
<dbReference type="EC" id="3.4.19.12" evidence="1"/>
<organism evidence="4">
    <name type="scientific">Nothobranchius kuhntae</name>
    <name type="common">Beira killifish</name>
    <dbReference type="NCBI Taxonomy" id="321403"/>
    <lineage>
        <taxon>Eukaryota</taxon>
        <taxon>Metazoa</taxon>
        <taxon>Chordata</taxon>
        <taxon>Craniata</taxon>
        <taxon>Vertebrata</taxon>
        <taxon>Euteleostomi</taxon>
        <taxon>Actinopterygii</taxon>
        <taxon>Neopterygii</taxon>
        <taxon>Teleostei</taxon>
        <taxon>Neoteleostei</taxon>
        <taxon>Acanthomorphata</taxon>
        <taxon>Ovalentaria</taxon>
        <taxon>Atherinomorphae</taxon>
        <taxon>Cyprinodontiformes</taxon>
        <taxon>Nothobranchiidae</taxon>
        <taxon>Nothobranchius</taxon>
    </lineage>
</organism>
<dbReference type="EMBL" id="HAED01009872">
    <property type="protein sequence ID" value="SBQ96084.1"/>
    <property type="molecule type" value="Transcribed_RNA"/>
</dbReference>
<dbReference type="GO" id="GO:0006508">
    <property type="term" value="P:proteolysis"/>
    <property type="evidence" value="ECO:0007669"/>
    <property type="project" value="UniProtKB-KW"/>
</dbReference>
<dbReference type="Pfam" id="PF00443">
    <property type="entry name" value="UCH"/>
    <property type="match status" value="1"/>
</dbReference>
<dbReference type="PANTHER" id="PTHR24006:SF899">
    <property type="entry name" value="UBIQUITIN CARBOXYL-TERMINAL HYDROLASE"/>
    <property type="match status" value="1"/>
</dbReference>
<evidence type="ECO:0000259" key="3">
    <source>
        <dbReference type="PROSITE" id="PS50235"/>
    </source>
</evidence>
<reference evidence="4" key="1">
    <citation type="submission" date="2016-05" db="EMBL/GenBank/DDBJ databases">
        <authorList>
            <person name="Lavstsen T."/>
            <person name="Jespersen J.S."/>
        </authorList>
    </citation>
    <scope>NUCLEOTIDE SEQUENCE</scope>
    <source>
        <tissue evidence="4">Brain</tissue>
    </source>
</reference>
<feature type="domain" description="USP" evidence="3">
    <location>
        <begin position="17"/>
        <end position="294"/>
    </location>
</feature>